<evidence type="ECO:0000259" key="14">
    <source>
        <dbReference type="PROSITE" id="PS51481"/>
    </source>
</evidence>
<dbReference type="SUPFAM" id="SSF101473">
    <property type="entry name" value="DhaL-like"/>
    <property type="match status" value="1"/>
</dbReference>
<dbReference type="PANTHER" id="PTHR28629">
    <property type="entry name" value="TRIOKINASE/FMN CYCLASE"/>
    <property type="match status" value="1"/>
</dbReference>
<dbReference type="GO" id="GO:0005524">
    <property type="term" value="F:ATP binding"/>
    <property type="evidence" value="ECO:0007669"/>
    <property type="project" value="UniProtKB-KW"/>
</dbReference>
<evidence type="ECO:0000256" key="7">
    <source>
        <dbReference type="ARBA" id="ARBA00022798"/>
    </source>
</evidence>
<dbReference type="SUPFAM" id="SSF82549">
    <property type="entry name" value="DAK1/DegV-like"/>
    <property type="match status" value="1"/>
</dbReference>
<feature type="domain" description="DhaL" evidence="13">
    <location>
        <begin position="407"/>
        <end position="606"/>
    </location>
</feature>
<evidence type="ECO:0000256" key="2">
    <source>
        <dbReference type="ARBA" id="ARBA00004778"/>
    </source>
</evidence>
<comment type="catalytic activity">
    <reaction evidence="9">
        <text>D-glyceraldehyde + ATP = D-glyceraldehyde 3-phosphate + ADP + H(+)</text>
        <dbReference type="Rhea" id="RHEA:13941"/>
        <dbReference type="ChEBI" id="CHEBI:15378"/>
        <dbReference type="ChEBI" id="CHEBI:17378"/>
        <dbReference type="ChEBI" id="CHEBI:30616"/>
        <dbReference type="ChEBI" id="CHEBI:59776"/>
        <dbReference type="ChEBI" id="CHEBI:456216"/>
        <dbReference type="EC" id="2.7.1.28"/>
    </reaction>
</comment>
<dbReference type="FunFam" id="1.25.40.340:FF:000001">
    <property type="entry name" value="Dihydroxyacetone kinase 1"/>
    <property type="match status" value="1"/>
</dbReference>
<dbReference type="SMART" id="SM01120">
    <property type="entry name" value="Dak2"/>
    <property type="match status" value="1"/>
</dbReference>
<dbReference type="InterPro" id="IPR004006">
    <property type="entry name" value="DhaK_dom"/>
</dbReference>
<evidence type="ECO:0000256" key="3">
    <source>
        <dbReference type="ARBA" id="ARBA00008757"/>
    </source>
</evidence>
<dbReference type="Gene3D" id="3.40.50.10440">
    <property type="entry name" value="Dihydroxyacetone kinase, domain 1"/>
    <property type="match status" value="1"/>
</dbReference>
<keyword evidence="4" id="KW-0808">Transferase</keyword>
<feature type="active site" description="Tele-hemiaminal-histidine intermediate" evidence="11">
    <location>
        <position position="247"/>
    </location>
</feature>
<dbReference type="InterPro" id="IPR012734">
    <property type="entry name" value="DhaK_ATP"/>
</dbReference>
<evidence type="ECO:0000256" key="12">
    <source>
        <dbReference type="PIRSR" id="PIRSR612734-2"/>
    </source>
</evidence>
<proteinExistence type="inferred from homology"/>
<evidence type="ECO:0000313" key="16">
    <source>
        <dbReference type="Proteomes" id="UP000664169"/>
    </source>
</evidence>
<evidence type="ECO:0000256" key="11">
    <source>
        <dbReference type="PIRSR" id="PIRSR612734-1"/>
    </source>
</evidence>
<keyword evidence="5" id="KW-0547">Nucleotide-binding</keyword>
<evidence type="ECO:0000313" key="15">
    <source>
        <dbReference type="EMBL" id="CAF9906682.1"/>
    </source>
</evidence>
<comment type="catalytic activity">
    <reaction evidence="10">
        <text>dihydroxyacetone + ATP = dihydroxyacetone phosphate + ADP + H(+)</text>
        <dbReference type="Rhea" id="RHEA:15773"/>
        <dbReference type="ChEBI" id="CHEBI:15378"/>
        <dbReference type="ChEBI" id="CHEBI:16016"/>
        <dbReference type="ChEBI" id="CHEBI:30616"/>
        <dbReference type="ChEBI" id="CHEBI:57642"/>
        <dbReference type="ChEBI" id="CHEBI:456216"/>
        <dbReference type="EC" id="2.7.1.29"/>
    </reaction>
</comment>
<comment type="similarity">
    <text evidence="3">Belongs to the dihydroxyacetone kinase (DAK) family.</text>
</comment>
<dbReference type="Proteomes" id="UP000664169">
    <property type="component" value="Unassembled WGS sequence"/>
</dbReference>
<name>A0A8H3HXM7_9LECA</name>
<sequence length="611" mass="64689">MSGKLSQQNSYTIADECSAKHFLSDPVRAVVAALRSLTLTNPSLVFDERNKIIYRHPSSIRDSSSKISLICGGGSGHEPAWVGYVGAGLLTACVAGTIFASPGAEQVRACVAHRLPKDSKGLLVIVMNYTGDVLNFGMGAEKARAMGQDVEMIVIGDDVGVGREKGGKVGRRGIAGGGLVVKVCGALAEMGASLKDVADVGRLVGRNLVSVASSLSRVHVIGQDVREADEEYKRMPYGTIELGMGIHNEPGCEQFKTDLPGIIKTMLKQLLDQNDKDRAYVKFEKSDEVVMLINNFGGLSNLELGAITDEVWNQLTADWDIRPVRLFQGVYNGSLNGLGFGVTLLRLADTGLGKGKSLLELIDSPSEGIGWPQAINIETWGQEFAKIKDTKLEGEEVKPSHIKVDPDQLKRALTAAVEKVIAAEPLVTKYDTMVGDGDCGAGLKRGAEAVLASLASEPPTADLLASFAPIVRAVETTMDGTSGALYAIFLNALAHNLRAQDTGTTQESTAQLWAAALQKSLGDLEKYTPAKPGDRTLIDALDPFVKTLASTTNMKEAVVAASKGSKNTIGMKPGLGRSVYVGGNAWQEVPDPGAYGLAEFLEGLATGISSS</sequence>
<dbReference type="InterPro" id="IPR036117">
    <property type="entry name" value="DhaL_dom_sf"/>
</dbReference>
<evidence type="ECO:0000256" key="1">
    <source>
        <dbReference type="ARBA" id="ARBA00003264"/>
    </source>
</evidence>
<dbReference type="GO" id="GO:0050354">
    <property type="term" value="F:triokinase activity"/>
    <property type="evidence" value="ECO:0007669"/>
    <property type="project" value="UniProtKB-EC"/>
</dbReference>
<organism evidence="15 16">
    <name type="scientific">Gomphillus americanus</name>
    <dbReference type="NCBI Taxonomy" id="1940652"/>
    <lineage>
        <taxon>Eukaryota</taxon>
        <taxon>Fungi</taxon>
        <taxon>Dikarya</taxon>
        <taxon>Ascomycota</taxon>
        <taxon>Pezizomycotina</taxon>
        <taxon>Lecanoromycetes</taxon>
        <taxon>OSLEUM clade</taxon>
        <taxon>Ostropomycetidae</taxon>
        <taxon>Ostropales</taxon>
        <taxon>Graphidaceae</taxon>
        <taxon>Gomphilloideae</taxon>
        <taxon>Gomphillus</taxon>
    </lineage>
</organism>
<gene>
    <name evidence="15" type="ORF">GOMPHAMPRED_004867</name>
</gene>
<evidence type="ECO:0000256" key="10">
    <source>
        <dbReference type="ARBA" id="ARBA00048898"/>
    </source>
</evidence>
<accession>A0A8H3HXM7</accession>
<evidence type="ECO:0000256" key="5">
    <source>
        <dbReference type="ARBA" id="ARBA00022741"/>
    </source>
</evidence>
<dbReference type="Pfam" id="PF02734">
    <property type="entry name" value="Dak2"/>
    <property type="match status" value="1"/>
</dbReference>
<dbReference type="FunFam" id="3.30.1180.20:FF:000001">
    <property type="entry name" value="Dihydroxyacetone kinase 1"/>
    <property type="match status" value="1"/>
</dbReference>
<evidence type="ECO:0000259" key="13">
    <source>
        <dbReference type="PROSITE" id="PS51480"/>
    </source>
</evidence>
<dbReference type="Pfam" id="PF02733">
    <property type="entry name" value="Dak1"/>
    <property type="match status" value="1"/>
</dbReference>
<reference evidence="15" key="1">
    <citation type="submission" date="2021-03" db="EMBL/GenBank/DDBJ databases">
        <authorList>
            <person name="Tagirdzhanova G."/>
        </authorList>
    </citation>
    <scope>NUCLEOTIDE SEQUENCE</scope>
</reference>
<dbReference type="AlphaFoldDB" id="A0A8H3HXM7"/>
<feature type="binding site" evidence="12">
    <location>
        <position position="132"/>
    </location>
    <ligand>
        <name>substrate</name>
    </ligand>
</feature>
<evidence type="ECO:0008006" key="17">
    <source>
        <dbReference type="Google" id="ProtNLM"/>
    </source>
</evidence>
<dbReference type="FunFam" id="3.40.50.10440:FF:000001">
    <property type="entry name" value="Dihydroxyacetone kinase, DhaK subunit"/>
    <property type="match status" value="1"/>
</dbReference>
<protein>
    <recommendedName>
        <fullName evidence="17">Dihydroxyacetone kinase</fullName>
    </recommendedName>
</protein>
<dbReference type="GO" id="GO:0019588">
    <property type="term" value="P:anaerobic glycerol catabolic process"/>
    <property type="evidence" value="ECO:0007669"/>
    <property type="project" value="UniProtKB-UniPathway"/>
</dbReference>
<evidence type="ECO:0000256" key="8">
    <source>
        <dbReference type="ARBA" id="ARBA00022840"/>
    </source>
</evidence>
<comment type="pathway">
    <text evidence="2">Polyol metabolism; glycerol fermentation; glycerone phosphate from glycerol (oxidative route): step 2/2.</text>
</comment>
<dbReference type="GO" id="GO:0005829">
    <property type="term" value="C:cytosol"/>
    <property type="evidence" value="ECO:0007669"/>
    <property type="project" value="TreeGrafter"/>
</dbReference>
<dbReference type="UniPathway" id="UPA00617">
    <property type="reaction ID" value="UER00669"/>
</dbReference>
<dbReference type="InterPro" id="IPR050861">
    <property type="entry name" value="Dihydroxyacetone_Kinase"/>
</dbReference>
<dbReference type="GO" id="GO:0004371">
    <property type="term" value="F:glycerone kinase activity"/>
    <property type="evidence" value="ECO:0007669"/>
    <property type="project" value="UniProtKB-EC"/>
</dbReference>
<feature type="binding site" evidence="12">
    <location>
        <begin position="74"/>
        <end position="77"/>
    </location>
    <ligand>
        <name>substrate</name>
    </ligand>
</feature>
<feature type="domain" description="DhaK" evidence="14">
    <location>
        <begin position="25"/>
        <end position="371"/>
    </location>
</feature>
<dbReference type="OrthoDB" id="1724672at2759"/>
<evidence type="ECO:0000256" key="6">
    <source>
        <dbReference type="ARBA" id="ARBA00022777"/>
    </source>
</evidence>
<keyword evidence="16" id="KW-1185">Reference proteome</keyword>
<dbReference type="PANTHER" id="PTHR28629:SF14">
    <property type="entry name" value="DIHYDROXYACETONE KINASE 1"/>
    <property type="match status" value="1"/>
</dbReference>
<dbReference type="PROSITE" id="PS51481">
    <property type="entry name" value="DHAK"/>
    <property type="match status" value="1"/>
</dbReference>
<dbReference type="EMBL" id="CAJPDQ010000003">
    <property type="protein sequence ID" value="CAF9906682.1"/>
    <property type="molecule type" value="Genomic_DNA"/>
</dbReference>
<dbReference type="Gene3D" id="1.25.40.340">
    <property type="match status" value="1"/>
</dbReference>
<keyword evidence="7" id="KW-0319">Glycerol metabolism</keyword>
<comment type="caution">
    <text evidence="15">The sequence shown here is derived from an EMBL/GenBank/DDBJ whole genome shotgun (WGS) entry which is preliminary data.</text>
</comment>
<dbReference type="Gene3D" id="3.30.1180.20">
    <property type="entry name" value="Dihydroxyacetone kinase, domain 2"/>
    <property type="match status" value="1"/>
</dbReference>
<evidence type="ECO:0000256" key="4">
    <source>
        <dbReference type="ARBA" id="ARBA00022679"/>
    </source>
</evidence>
<evidence type="ECO:0000256" key="9">
    <source>
        <dbReference type="ARBA" id="ARBA00047974"/>
    </source>
</evidence>
<keyword evidence="6" id="KW-0418">Kinase</keyword>
<dbReference type="InterPro" id="IPR004007">
    <property type="entry name" value="DhaL_dom"/>
</dbReference>
<dbReference type="PROSITE" id="PS51480">
    <property type="entry name" value="DHAL"/>
    <property type="match status" value="1"/>
</dbReference>
<comment type="function">
    <text evidence="1">Catalyzes both the phosphorylation of dihydroxyacetone and of glyceraldehyde.</text>
</comment>
<keyword evidence="8" id="KW-0067">ATP-binding</keyword>
<dbReference type="NCBIfam" id="TIGR02361">
    <property type="entry name" value="dak_ATP"/>
    <property type="match status" value="1"/>
</dbReference>